<comment type="caution">
    <text evidence="2">The sequence shown here is derived from an EMBL/GenBank/DDBJ whole genome shotgun (WGS) entry which is preliminary data.</text>
</comment>
<dbReference type="Proteomes" id="UP001247542">
    <property type="component" value="Unassembled WGS sequence"/>
</dbReference>
<dbReference type="SUPFAM" id="SSF46689">
    <property type="entry name" value="Homeodomain-like"/>
    <property type="match status" value="1"/>
</dbReference>
<name>A0ABU3IAA2_9ACTO</name>
<keyword evidence="3" id="KW-1185">Reference proteome</keyword>
<evidence type="ECO:0000256" key="1">
    <source>
        <dbReference type="SAM" id="MobiDB-lite"/>
    </source>
</evidence>
<evidence type="ECO:0000313" key="3">
    <source>
        <dbReference type="Proteomes" id="UP001247542"/>
    </source>
</evidence>
<evidence type="ECO:0000313" key="2">
    <source>
        <dbReference type="EMBL" id="MDT3766836.1"/>
    </source>
</evidence>
<reference evidence="2 3" key="1">
    <citation type="submission" date="2023-06" db="EMBL/GenBank/DDBJ databases">
        <title>Draft genome sequence of Gleimia hominis type strain CCUG 57540T.</title>
        <authorList>
            <person name="Salva-Serra F."/>
            <person name="Cardew S."/>
            <person name="Jensie Markopoulos S."/>
            <person name="Ohlen M."/>
            <person name="Inganas E."/>
            <person name="Svensson-Stadler L."/>
            <person name="Moore E.R.B."/>
        </authorList>
    </citation>
    <scope>NUCLEOTIDE SEQUENCE [LARGE SCALE GENOMIC DNA]</scope>
    <source>
        <strain evidence="2 3">CCUG 57540</strain>
    </source>
</reference>
<accession>A0ABU3IAA2</accession>
<dbReference type="Gene3D" id="1.10.357.10">
    <property type="entry name" value="Tetracycline Repressor, domain 2"/>
    <property type="match status" value="1"/>
</dbReference>
<feature type="region of interest" description="Disordered" evidence="1">
    <location>
        <begin position="138"/>
        <end position="182"/>
    </location>
</feature>
<dbReference type="EMBL" id="JASXSX010000001">
    <property type="protein sequence ID" value="MDT3766836.1"/>
    <property type="molecule type" value="Genomic_DNA"/>
</dbReference>
<dbReference type="RefSeq" id="WP_313272034.1">
    <property type="nucleotide sequence ID" value="NZ_JASXSX010000001.1"/>
</dbReference>
<feature type="compositionally biased region" description="Polar residues" evidence="1">
    <location>
        <begin position="138"/>
        <end position="151"/>
    </location>
</feature>
<sequence length="239" mass="27016">MARPRQTKDHVPANERIVDAYWRWAQQVPFSQITVAQLLVRAHCNRTTFYYHFKNLLDVRREAEQKYIQQKFQRVLTAFAEIEQGISIAKSIPKDHQDVLRYVALQLPSDEKGVLRQLLEQNVQSVFQRLLIGLPNADNRTANQNGATGNPNAGELGRTHGDTASNLDNVKDGTETPKGNAQQQQIIDVVQTFIVAGMAGFYSSLGDLQMDEVFERIEILAPIMGASLETIKQLLTERQ</sequence>
<dbReference type="InterPro" id="IPR009057">
    <property type="entry name" value="Homeodomain-like_sf"/>
</dbReference>
<proteinExistence type="predicted"/>
<organism evidence="2 3">
    <name type="scientific">Gleimia hominis</name>
    <dbReference type="NCBI Taxonomy" id="595468"/>
    <lineage>
        <taxon>Bacteria</taxon>
        <taxon>Bacillati</taxon>
        <taxon>Actinomycetota</taxon>
        <taxon>Actinomycetes</taxon>
        <taxon>Actinomycetales</taxon>
        <taxon>Actinomycetaceae</taxon>
        <taxon>Gleimia</taxon>
    </lineage>
</organism>
<gene>
    <name evidence="2" type="ORF">QS713_02000</name>
</gene>
<protein>
    <submittedName>
        <fullName evidence="2">TetR/AcrR family transcriptional regulator</fullName>
    </submittedName>
</protein>